<dbReference type="Pfam" id="PF01757">
    <property type="entry name" value="Acyl_transf_3"/>
    <property type="match status" value="1"/>
</dbReference>
<dbReference type="RefSeq" id="WP_369058799.1">
    <property type="nucleotide sequence ID" value="NZ_CP158375.1"/>
</dbReference>
<sequence>MNASPASAQKVSPAVRGGALDALRFLAALLIVLYHFGSEGPWKLWRVHPVFARGFLATDFFLLLSGYVLGRAYGPQVLAGKVTALRFLLRRVMRVWPAHLIVLAAFAVSVVLFNMTGTDAHSPTRFMWNDLPLQTFLVHAWHLFDGGDGWNLPSWSLSALIVCYAFFPFLWRGVASVRWAFLLPLIGLAGVLAFNALSWRMWSRPLYDLPFNDGLFRAAPLFALGACLARAVELGWPTIPVARAMLWGGSVVFVGLQVFGRFDFASILCIAAIVLGAGRLPVTKPSKLIEEAAKLSFALFITHTFTGFLWFTAQHAAVRAMPIWLGVQWGLWWLAFPVSMYVAWLFHKHVDQPVQDWLAPWLRGKPKAKPQDPTPI</sequence>
<keyword evidence="3" id="KW-0012">Acyltransferase</keyword>
<dbReference type="AlphaFoldDB" id="A0AB39KQ55"/>
<feature type="transmembrane region" description="Helical" evidence="1">
    <location>
        <begin position="21"/>
        <end position="38"/>
    </location>
</feature>
<feature type="transmembrane region" description="Helical" evidence="1">
    <location>
        <begin position="95"/>
        <end position="115"/>
    </location>
</feature>
<reference evidence="3" key="1">
    <citation type="submission" date="2024-06" db="EMBL/GenBank/DDBJ databases">
        <title>Caulobacter inopinatus, sp. nov.</title>
        <authorList>
            <person name="Donachie S.P."/>
        </authorList>
    </citation>
    <scope>NUCLEOTIDE SEQUENCE</scope>
    <source>
        <strain evidence="3">73W</strain>
    </source>
</reference>
<feature type="transmembrane region" description="Helical" evidence="1">
    <location>
        <begin position="292"/>
        <end position="311"/>
    </location>
</feature>
<protein>
    <submittedName>
        <fullName evidence="3">Acyltransferase</fullName>
        <ecNumber evidence="3">2.3.-.-</ecNumber>
    </submittedName>
</protein>
<feature type="transmembrane region" description="Helical" evidence="1">
    <location>
        <begin position="180"/>
        <end position="202"/>
    </location>
</feature>
<keyword evidence="1" id="KW-0472">Membrane</keyword>
<dbReference type="PANTHER" id="PTHR23028:SF53">
    <property type="entry name" value="ACYL_TRANSF_3 DOMAIN-CONTAINING PROTEIN"/>
    <property type="match status" value="1"/>
</dbReference>
<evidence type="ECO:0000256" key="1">
    <source>
        <dbReference type="SAM" id="Phobius"/>
    </source>
</evidence>
<dbReference type="PANTHER" id="PTHR23028">
    <property type="entry name" value="ACETYLTRANSFERASE"/>
    <property type="match status" value="1"/>
</dbReference>
<accession>A0AB39KQ55</accession>
<feature type="domain" description="Acyltransferase 3" evidence="2">
    <location>
        <begin position="19"/>
        <end position="347"/>
    </location>
</feature>
<dbReference type="GO" id="GO:0016747">
    <property type="term" value="F:acyltransferase activity, transferring groups other than amino-acyl groups"/>
    <property type="evidence" value="ECO:0007669"/>
    <property type="project" value="InterPro"/>
</dbReference>
<name>A0AB39KQ55_9CAUL</name>
<dbReference type="EMBL" id="CP158375">
    <property type="protein sequence ID" value="XDO95942.1"/>
    <property type="molecule type" value="Genomic_DNA"/>
</dbReference>
<evidence type="ECO:0000259" key="2">
    <source>
        <dbReference type="Pfam" id="PF01757"/>
    </source>
</evidence>
<organism evidence="3">
    <name type="scientific">Caulobacter sp. 73W</name>
    <dbReference type="NCBI Taxonomy" id="3161137"/>
    <lineage>
        <taxon>Bacteria</taxon>
        <taxon>Pseudomonadati</taxon>
        <taxon>Pseudomonadota</taxon>
        <taxon>Alphaproteobacteria</taxon>
        <taxon>Caulobacterales</taxon>
        <taxon>Caulobacteraceae</taxon>
        <taxon>Caulobacter</taxon>
    </lineage>
</organism>
<keyword evidence="3" id="KW-0808">Transferase</keyword>
<evidence type="ECO:0000313" key="3">
    <source>
        <dbReference type="EMBL" id="XDO95942.1"/>
    </source>
</evidence>
<dbReference type="GO" id="GO:0016020">
    <property type="term" value="C:membrane"/>
    <property type="evidence" value="ECO:0007669"/>
    <property type="project" value="TreeGrafter"/>
</dbReference>
<feature type="transmembrane region" description="Helical" evidence="1">
    <location>
        <begin position="152"/>
        <end position="171"/>
    </location>
</feature>
<feature type="transmembrane region" description="Helical" evidence="1">
    <location>
        <begin position="323"/>
        <end position="346"/>
    </location>
</feature>
<dbReference type="GO" id="GO:0009103">
    <property type="term" value="P:lipopolysaccharide biosynthetic process"/>
    <property type="evidence" value="ECO:0007669"/>
    <property type="project" value="TreeGrafter"/>
</dbReference>
<feature type="transmembrane region" description="Helical" evidence="1">
    <location>
        <begin position="50"/>
        <end position="74"/>
    </location>
</feature>
<gene>
    <name evidence="3" type="ORF">ABOZ73_14245</name>
</gene>
<dbReference type="InterPro" id="IPR050879">
    <property type="entry name" value="Acyltransferase_3"/>
</dbReference>
<keyword evidence="1" id="KW-0812">Transmembrane</keyword>
<dbReference type="InterPro" id="IPR002656">
    <property type="entry name" value="Acyl_transf_3_dom"/>
</dbReference>
<dbReference type="EC" id="2.3.-.-" evidence="3"/>
<feature type="transmembrane region" description="Helical" evidence="1">
    <location>
        <begin position="264"/>
        <end position="280"/>
    </location>
</feature>
<keyword evidence="1" id="KW-1133">Transmembrane helix</keyword>
<proteinExistence type="predicted"/>